<evidence type="ECO:0000259" key="2">
    <source>
        <dbReference type="Pfam" id="PF01370"/>
    </source>
</evidence>
<accession>A0A168QYR5</accession>
<evidence type="ECO:0000313" key="5">
    <source>
        <dbReference type="Proteomes" id="UP000077355"/>
    </source>
</evidence>
<evidence type="ECO:0000259" key="3">
    <source>
        <dbReference type="Pfam" id="PF08338"/>
    </source>
</evidence>
<organism evidence="4 5">
    <name type="scientific">Paenibacillus antarcticus</name>
    <dbReference type="NCBI Taxonomy" id="253703"/>
    <lineage>
        <taxon>Bacteria</taxon>
        <taxon>Bacillati</taxon>
        <taxon>Bacillota</taxon>
        <taxon>Bacilli</taxon>
        <taxon>Bacillales</taxon>
        <taxon>Paenibacillaceae</taxon>
        <taxon>Paenibacillus</taxon>
    </lineage>
</organism>
<dbReference type="PANTHER" id="PTHR11092:SF0">
    <property type="entry name" value="EPIMERASE FAMILY PROTEIN SDR39U1"/>
    <property type="match status" value="1"/>
</dbReference>
<dbReference type="NCBIfam" id="TIGR01777">
    <property type="entry name" value="yfcH"/>
    <property type="match status" value="1"/>
</dbReference>
<proteinExistence type="inferred from homology"/>
<dbReference type="Proteomes" id="UP000077355">
    <property type="component" value="Unassembled WGS sequence"/>
</dbReference>
<dbReference type="RefSeq" id="WP_068646000.1">
    <property type="nucleotide sequence ID" value="NZ_CP043611.1"/>
</dbReference>
<feature type="domain" description="NAD-dependent epimerase/dehydratase" evidence="2">
    <location>
        <begin position="3"/>
        <end position="215"/>
    </location>
</feature>
<protein>
    <submittedName>
        <fullName evidence="4">Epimerase</fullName>
    </submittedName>
</protein>
<dbReference type="SUPFAM" id="SSF51735">
    <property type="entry name" value="NAD(P)-binding Rossmann-fold domains"/>
    <property type="match status" value="1"/>
</dbReference>
<evidence type="ECO:0000313" key="4">
    <source>
        <dbReference type="EMBL" id="OAB48367.1"/>
    </source>
</evidence>
<feature type="domain" description="DUF1731" evidence="3">
    <location>
        <begin position="250"/>
        <end position="296"/>
    </location>
</feature>
<dbReference type="AlphaFoldDB" id="A0A168QYR5"/>
<evidence type="ECO:0000256" key="1">
    <source>
        <dbReference type="ARBA" id="ARBA00009353"/>
    </source>
</evidence>
<reference evidence="4 5" key="1">
    <citation type="submission" date="2016-03" db="EMBL/GenBank/DDBJ databases">
        <title>Draft genome sequence of Paenibacillus antarcticus CECT 5836.</title>
        <authorList>
            <person name="Shin S.-K."/>
            <person name="Yi H."/>
        </authorList>
    </citation>
    <scope>NUCLEOTIDE SEQUENCE [LARGE SCALE GENOMIC DNA]</scope>
    <source>
        <strain evidence="4 5">CECT 5836</strain>
    </source>
</reference>
<dbReference type="Pfam" id="PF01370">
    <property type="entry name" value="Epimerase"/>
    <property type="match status" value="1"/>
</dbReference>
<dbReference type="EMBL" id="LVJI01000001">
    <property type="protein sequence ID" value="OAB48367.1"/>
    <property type="molecule type" value="Genomic_DNA"/>
</dbReference>
<comment type="caution">
    <text evidence="4">The sequence shown here is derived from an EMBL/GenBank/DDBJ whole genome shotgun (WGS) entry which is preliminary data.</text>
</comment>
<dbReference type="InterPro" id="IPR001509">
    <property type="entry name" value="Epimerase_deHydtase"/>
</dbReference>
<dbReference type="CDD" id="cd05242">
    <property type="entry name" value="SDR_a8"/>
    <property type="match status" value="1"/>
</dbReference>
<dbReference type="InterPro" id="IPR010099">
    <property type="entry name" value="SDR39U1"/>
</dbReference>
<dbReference type="InterPro" id="IPR036291">
    <property type="entry name" value="NAD(P)-bd_dom_sf"/>
</dbReference>
<name>A0A168QYR5_9BACL</name>
<sequence length="297" mass="32884">MKIAICGGTGFIGQSIIKHWTTQGHHIVVITRKIPSNPTSNEQLEYLTWDQISHHPESLENLDALVNLAGASLSQRWTKQAKKRIMESRLTTVSTLSKLVSRLQNKPAVVIQASAVAIYGTSLEETFEENSQTSVMDFPSDVVQQWEDAADSIKEVRLVKLRISVVLGNDGGAYPMMRLPFRLGIGGRIGSGQQWMSWIHISDMVRLVEFCILNPNIEGPVNASTPQPVTNDQFGRAVASVHHRPYWLPLPSFLLKGIVGELSLILLKGQCVIPSKALEHGFIFAFPGIQEALQDLK</sequence>
<dbReference type="Pfam" id="PF08338">
    <property type="entry name" value="DUF1731"/>
    <property type="match status" value="1"/>
</dbReference>
<dbReference type="Gene3D" id="3.40.50.720">
    <property type="entry name" value="NAD(P)-binding Rossmann-like Domain"/>
    <property type="match status" value="1"/>
</dbReference>
<gene>
    <name evidence="4" type="ORF">PBAT_01640</name>
</gene>
<dbReference type="InterPro" id="IPR013549">
    <property type="entry name" value="DUF1731"/>
</dbReference>
<comment type="similarity">
    <text evidence="1">Belongs to the NAD(P)-dependent epimerase/dehydratase family. SDR39U1 subfamily.</text>
</comment>
<dbReference type="OrthoDB" id="9801773at2"/>
<keyword evidence="5" id="KW-1185">Reference proteome</keyword>
<dbReference type="PANTHER" id="PTHR11092">
    <property type="entry name" value="SUGAR NUCLEOTIDE EPIMERASE RELATED"/>
    <property type="match status" value="1"/>
</dbReference>